<gene>
    <name evidence="2" type="ORF">AVEN_92058_1</name>
</gene>
<evidence type="ECO:0000313" key="3">
    <source>
        <dbReference type="Proteomes" id="UP000499080"/>
    </source>
</evidence>
<accession>A0A4Y2INS5</accession>
<comment type="caution">
    <text evidence="2">The sequence shown here is derived from an EMBL/GenBank/DDBJ whole genome shotgun (WGS) entry which is preliminary data.</text>
</comment>
<organism evidence="2 3">
    <name type="scientific">Araneus ventricosus</name>
    <name type="common">Orbweaver spider</name>
    <name type="synonym">Epeira ventricosa</name>
    <dbReference type="NCBI Taxonomy" id="182803"/>
    <lineage>
        <taxon>Eukaryota</taxon>
        <taxon>Metazoa</taxon>
        <taxon>Ecdysozoa</taxon>
        <taxon>Arthropoda</taxon>
        <taxon>Chelicerata</taxon>
        <taxon>Arachnida</taxon>
        <taxon>Araneae</taxon>
        <taxon>Araneomorphae</taxon>
        <taxon>Entelegynae</taxon>
        <taxon>Araneoidea</taxon>
        <taxon>Araneidae</taxon>
        <taxon>Araneus</taxon>
    </lineage>
</organism>
<dbReference type="AlphaFoldDB" id="A0A4Y2INS5"/>
<sequence length="81" mass="8783">MHSYATDRQNPEPKSIAENEVDPTIIPENDRPEAGCSKDSVSTFSVLYATDTGVPMISAVDVGPLTPENVRPLKLLNQEGK</sequence>
<protein>
    <submittedName>
        <fullName evidence="2">Uncharacterized protein</fullName>
    </submittedName>
</protein>
<keyword evidence="3" id="KW-1185">Reference proteome</keyword>
<proteinExistence type="predicted"/>
<name>A0A4Y2INS5_ARAVE</name>
<evidence type="ECO:0000313" key="2">
    <source>
        <dbReference type="EMBL" id="GBM79305.1"/>
    </source>
</evidence>
<feature type="region of interest" description="Disordered" evidence="1">
    <location>
        <begin position="1"/>
        <end position="38"/>
    </location>
</feature>
<dbReference type="EMBL" id="BGPR01002815">
    <property type="protein sequence ID" value="GBM79305.1"/>
    <property type="molecule type" value="Genomic_DNA"/>
</dbReference>
<evidence type="ECO:0000256" key="1">
    <source>
        <dbReference type="SAM" id="MobiDB-lite"/>
    </source>
</evidence>
<dbReference type="Proteomes" id="UP000499080">
    <property type="component" value="Unassembled WGS sequence"/>
</dbReference>
<reference evidence="2 3" key="1">
    <citation type="journal article" date="2019" name="Sci. Rep.">
        <title>Orb-weaving spider Araneus ventricosus genome elucidates the spidroin gene catalogue.</title>
        <authorList>
            <person name="Kono N."/>
            <person name="Nakamura H."/>
            <person name="Ohtoshi R."/>
            <person name="Moran D.A.P."/>
            <person name="Shinohara A."/>
            <person name="Yoshida Y."/>
            <person name="Fujiwara M."/>
            <person name="Mori M."/>
            <person name="Tomita M."/>
            <person name="Arakawa K."/>
        </authorList>
    </citation>
    <scope>NUCLEOTIDE SEQUENCE [LARGE SCALE GENOMIC DNA]</scope>
</reference>